<dbReference type="PANTHER" id="PTHR13748:SF62">
    <property type="entry name" value="COBW DOMAIN-CONTAINING PROTEIN"/>
    <property type="match status" value="1"/>
</dbReference>
<sequence>MKVVQVAGFLGSGKTTTIIALSKMIASRGKKVAVIVNEIGDVPVDAKVVSEYGLKVRDIGGGCICCELLVSLAYTLEELARSYSPDYVLIEPSGVSIPSSVKDGIGLVKGLNLEKGPVIVLFDGERGHENLLDEDLGKFIKRQIAGADVVAINKIDAIGDEAARSQEELIRAVNPNAKILRISAKDGVGLEELVSVIA</sequence>
<dbReference type="InterPro" id="IPR027417">
    <property type="entry name" value="P-loop_NTPase"/>
</dbReference>
<protein>
    <recommendedName>
        <fullName evidence="1">CobW/HypB/UreG nucleotide-binding domain-containing protein</fullName>
    </recommendedName>
</protein>
<gene>
    <name evidence="2" type="ORF">DSO08_06105</name>
</gene>
<feature type="domain" description="CobW/HypB/UreG nucleotide-binding" evidence="1">
    <location>
        <begin position="3"/>
        <end position="180"/>
    </location>
</feature>
<dbReference type="AlphaFoldDB" id="A0A523B8H0"/>
<proteinExistence type="predicted"/>
<dbReference type="InterPro" id="IPR051316">
    <property type="entry name" value="Zinc-reg_GTPase_activator"/>
</dbReference>
<reference evidence="2 3" key="1">
    <citation type="journal article" date="2019" name="Nat. Microbiol.">
        <title>Expanding anaerobic alkane metabolism in the domain of Archaea.</title>
        <authorList>
            <person name="Wang Y."/>
            <person name="Wegener G."/>
            <person name="Hou J."/>
            <person name="Wang F."/>
            <person name="Xiao X."/>
        </authorList>
    </citation>
    <scope>NUCLEOTIDE SEQUENCE [LARGE SCALE GENOMIC DNA]</scope>
    <source>
        <strain evidence="2">WYZ-LMO10</strain>
    </source>
</reference>
<name>A0A523B8H0_9CREN</name>
<dbReference type="Gene3D" id="3.40.50.300">
    <property type="entry name" value="P-loop containing nucleotide triphosphate hydrolases"/>
    <property type="match status" value="1"/>
</dbReference>
<dbReference type="Pfam" id="PF02492">
    <property type="entry name" value="cobW"/>
    <property type="match status" value="1"/>
</dbReference>
<dbReference type="SUPFAM" id="SSF52540">
    <property type="entry name" value="P-loop containing nucleoside triphosphate hydrolases"/>
    <property type="match status" value="1"/>
</dbReference>
<dbReference type="GO" id="GO:0005737">
    <property type="term" value="C:cytoplasm"/>
    <property type="evidence" value="ECO:0007669"/>
    <property type="project" value="TreeGrafter"/>
</dbReference>
<evidence type="ECO:0000259" key="1">
    <source>
        <dbReference type="Pfam" id="PF02492"/>
    </source>
</evidence>
<dbReference type="PANTHER" id="PTHR13748">
    <property type="entry name" value="COBW-RELATED"/>
    <property type="match status" value="1"/>
</dbReference>
<comment type="caution">
    <text evidence="2">The sequence shown here is derived from an EMBL/GenBank/DDBJ whole genome shotgun (WGS) entry which is preliminary data.</text>
</comment>
<dbReference type="EMBL" id="QNVH01000086">
    <property type="protein sequence ID" value="TDA37144.1"/>
    <property type="molecule type" value="Genomic_DNA"/>
</dbReference>
<evidence type="ECO:0000313" key="2">
    <source>
        <dbReference type="EMBL" id="TDA37144.1"/>
    </source>
</evidence>
<organism evidence="2 3">
    <name type="scientific">Thermoproteota archaeon</name>
    <dbReference type="NCBI Taxonomy" id="2056631"/>
    <lineage>
        <taxon>Archaea</taxon>
        <taxon>Thermoproteota</taxon>
    </lineage>
</organism>
<dbReference type="Proteomes" id="UP000315399">
    <property type="component" value="Unassembled WGS sequence"/>
</dbReference>
<accession>A0A523B8H0</accession>
<evidence type="ECO:0000313" key="3">
    <source>
        <dbReference type="Proteomes" id="UP000315399"/>
    </source>
</evidence>
<dbReference type="InterPro" id="IPR003495">
    <property type="entry name" value="CobW/HypB/UreG_nucleotide-bd"/>
</dbReference>